<dbReference type="EMBL" id="CM055099">
    <property type="protein sequence ID" value="KAJ7546520.1"/>
    <property type="molecule type" value="Genomic_DNA"/>
</dbReference>
<protein>
    <submittedName>
        <fullName evidence="1">Uncharacterized protein</fullName>
    </submittedName>
</protein>
<dbReference type="Proteomes" id="UP001162992">
    <property type="component" value="Chromosome 8"/>
</dbReference>
<sequence length="199" mass="22683">MEVFQPGAVVLQCGADSLSGDRLGCFNLSVKGHAECVRFMRSFNVPLLLLGGGGYTIQNVARCWCYETGIAVGVELDDELPYNDYYGYFGPDYTLHVAPSNMENRNTKSDLEFTRKYLVENLSRLHHAPSVPFQERPPDTEIPEEEELDMEARGDRYHKWNMSDWDAEDDTICHSQEANANGVNFQGWLHLQIRSRQTK</sequence>
<evidence type="ECO:0000313" key="2">
    <source>
        <dbReference type="Proteomes" id="UP001162992"/>
    </source>
</evidence>
<name>A0ACC2CX31_DIPCM</name>
<comment type="caution">
    <text evidence="1">The sequence shown here is derived from an EMBL/GenBank/DDBJ whole genome shotgun (WGS) entry which is preliminary data.</text>
</comment>
<reference evidence="2" key="1">
    <citation type="journal article" date="2024" name="Proc. Natl. Acad. Sci. U.S.A.">
        <title>Extraordinary preservation of gene collinearity over three hundred million years revealed in homosporous lycophytes.</title>
        <authorList>
            <person name="Li C."/>
            <person name="Wickell D."/>
            <person name="Kuo L.Y."/>
            <person name="Chen X."/>
            <person name="Nie B."/>
            <person name="Liao X."/>
            <person name="Peng D."/>
            <person name="Ji J."/>
            <person name="Jenkins J."/>
            <person name="Williams M."/>
            <person name="Shu S."/>
            <person name="Plott C."/>
            <person name="Barry K."/>
            <person name="Rajasekar S."/>
            <person name="Grimwood J."/>
            <person name="Han X."/>
            <person name="Sun S."/>
            <person name="Hou Z."/>
            <person name="He W."/>
            <person name="Dai G."/>
            <person name="Sun C."/>
            <person name="Schmutz J."/>
            <person name="Leebens-Mack J.H."/>
            <person name="Li F.W."/>
            <person name="Wang L."/>
        </authorList>
    </citation>
    <scope>NUCLEOTIDE SEQUENCE [LARGE SCALE GENOMIC DNA]</scope>
    <source>
        <strain evidence="2">cv. PW_Plant_1</strain>
    </source>
</reference>
<organism evidence="1 2">
    <name type="scientific">Diphasiastrum complanatum</name>
    <name type="common">Issler's clubmoss</name>
    <name type="synonym">Lycopodium complanatum</name>
    <dbReference type="NCBI Taxonomy" id="34168"/>
    <lineage>
        <taxon>Eukaryota</taxon>
        <taxon>Viridiplantae</taxon>
        <taxon>Streptophyta</taxon>
        <taxon>Embryophyta</taxon>
        <taxon>Tracheophyta</taxon>
        <taxon>Lycopodiopsida</taxon>
        <taxon>Lycopodiales</taxon>
        <taxon>Lycopodiaceae</taxon>
        <taxon>Lycopodioideae</taxon>
        <taxon>Diphasiastrum</taxon>
    </lineage>
</organism>
<keyword evidence="2" id="KW-1185">Reference proteome</keyword>
<evidence type="ECO:0000313" key="1">
    <source>
        <dbReference type="EMBL" id="KAJ7546520.1"/>
    </source>
</evidence>
<proteinExistence type="predicted"/>
<gene>
    <name evidence="1" type="ORF">O6H91_08G042800</name>
</gene>
<accession>A0ACC2CX31</accession>